<sequence>MAGDEDRSADFYYYVLGNERPSPEALRRAPVPPAGSADGVYDPKRDRFFVRDADHNLARYSESRKEWRLCDPKDEASRKAFSRKDKNKANLGESSRRGGSPSSQGSGESSTSAYSAVRVKPDDKHGYKVRASSQPVPPDLPTPPRGTQGVVDVERQVPTPYAVDSAAKRIYKWGIDAATGAPDWIRHHKGRLTKALVDATPQLGTIAAAGMAEGPGKLSTRITAAVGQYGLFIKDSHDQFKKFKKGDPNDPPKAAPIVAGFGRVIGASLDMADLASPNPAKAQASALITGASTMGQLAYDVATNPQPGQNEQFYQGMRAPHLGTGPGQIDPREVPSPTPSELDLSAMELNPLSREEYNYSGQGYDYSDYYQEQGRETVPYQTSSWGDVQYSEYPRNPVQGNTGAFSREGGGGSSSDEADRGRGKGKQPVYRDRTPSPSPEPNRRRR</sequence>
<feature type="compositionally biased region" description="Basic and acidic residues" evidence="1">
    <location>
        <begin position="61"/>
        <end position="88"/>
    </location>
</feature>
<dbReference type="Proteomes" id="UP001500016">
    <property type="component" value="Unassembled WGS sequence"/>
</dbReference>
<name>A0ABN2VZC4_9ACTN</name>
<evidence type="ECO:0000256" key="1">
    <source>
        <dbReference type="SAM" id="MobiDB-lite"/>
    </source>
</evidence>
<feature type="compositionally biased region" description="Pro residues" evidence="1">
    <location>
        <begin position="135"/>
        <end position="144"/>
    </location>
</feature>
<accession>A0ABN2VZC4</accession>
<feature type="region of interest" description="Disordered" evidence="1">
    <location>
        <begin position="320"/>
        <end position="342"/>
    </location>
</feature>
<organism evidence="2 3">
    <name type="scientific">Streptomyces albiaxialis</name>
    <dbReference type="NCBI Taxonomy" id="329523"/>
    <lineage>
        <taxon>Bacteria</taxon>
        <taxon>Bacillati</taxon>
        <taxon>Actinomycetota</taxon>
        <taxon>Actinomycetes</taxon>
        <taxon>Kitasatosporales</taxon>
        <taxon>Streptomycetaceae</taxon>
        <taxon>Streptomyces</taxon>
    </lineage>
</organism>
<keyword evidence="3" id="KW-1185">Reference proteome</keyword>
<reference evidence="3" key="1">
    <citation type="journal article" date="2019" name="Int. J. Syst. Evol. Microbiol.">
        <title>The Global Catalogue of Microorganisms (GCM) 10K type strain sequencing project: providing services to taxonomists for standard genome sequencing and annotation.</title>
        <authorList>
            <consortium name="The Broad Institute Genomics Platform"/>
            <consortium name="The Broad Institute Genome Sequencing Center for Infectious Disease"/>
            <person name="Wu L."/>
            <person name="Ma J."/>
        </authorList>
    </citation>
    <scope>NUCLEOTIDE SEQUENCE [LARGE SCALE GENOMIC DNA]</scope>
    <source>
        <strain evidence="3">JCM 15478</strain>
    </source>
</reference>
<gene>
    <name evidence="2" type="ORF">GCM10009801_34140</name>
</gene>
<feature type="region of interest" description="Disordered" evidence="1">
    <location>
        <begin position="22"/>
        <end position="44"/>
    </location>
</feature>
<feature type="compositionally biased region" description="Low complexity" evidence="1">
    <location>
        <begin position="97"/>
        <end position="112"/>
    </location>
</feature>
<feature type="region of interest" description="Disordered" evidence="1">
    <location>
        <begin position="388"/>
        <end position="446"/>
    </location>
</feature>
<dbReference type="EMBL" id="BAAAPE010000008">
    <property type="protein sequence ID" value="GAA2077784.1"/>
    <property type="molecule type" value="Genomic_DNA"/>
</dbReference>
<evidence type="ECO:0000313" key="3">
    <source>
        <dbReference type="Proteomes" id="UP001500016"/>
    </source>
</evidence>
<feature type="region of interest" description="Disordered" evidence="1">
    <location>
        <begin position="61"/>
        <end position="149"/>
    </location>
</feature>
<dbReference type="RefSeq" id="WP_344528907.1">
    <property type="nucleotide sequence ID" value="NZ_BAAAPE010000008.1"/>
</dbReference>
<protein>
    <submittedName>
        <fullName evidence="2">Uncharacterized protein</fullName>
    </submittedName>
</protein>
<evidence type="ECO:0000313" key="2">
    <source>
        <dbReference type="EMBL" id="GAA2077784.1"/>
    </source>
</evidence>
<proteinExistence type="predicted"/>
<comment type="caution">
    <text evidence="2">The sequence shown here is derived from an EMBL/GenBank/DDBJ whole genome shotgun (WGS) entry which is preliminary data.</text>
</comment>